<protein>
    <submittedName>
        <fullName evidence="1">Uncharacterized protein</fullName>
    </submittedName>
</protein>
<dbReference type="Proteomes" id="UP001310022">
    <property type="component" value="Unassembled WGS sequence"/>
</dbReference>
<dbReference type="AlphaFoldDB" id="A0AAN5ANQ6"/>
<sequence length="61" mass="6999">MEFGGGWFEGCWVRDFIFGGEGELAEKWVFNVEPFQGSVASGIDSMVFTHRYLVQSLRDIY</sequence>
<reference evidence="1 2" key="1">
    <citation type="submission" date="2021-12" db="EMBL/GenBank/DDBJ databases">
        <title>Genome sequencing of bacteria with rrn-lacking chromosome and rrn-plasmid.</title>
        <authorList>
            <person name="Anda M."/>
            <person name="Iwasaki W."/>
        </authorList>
    </citation>
    <scope>NUCLEOTIDE SEQUENCE [LARGE SCALE GENOMIC DNA]</scope>
    <source>
        <strain evidence="1 2">NBRC 15940</strain>
    </source>
</reference>
<accession>A0AAN5ANQ6</accession>
<gene>
    <name evidence="1" type="ORF">PEDI_36400</name>
</gene>
<comment type="caution">
    <text evidence="1">The sequence shown here is derived from an EMBL/GenBank/DDBJ whole genome shotgun (WGS) entry which is preliminary data.</text>
</comment>
<organism evidence="1 2">
    <name type="scientific">Persicobacter diffluens</name>
    <dbReference type="NCBI Taxonomy" id="981"/>
    <lineage>
        <taxon>Bacteria</taxon>
        <taxon>Pseudomonadati</taxon>
        <taxon>Bacteroidota</taxon>
        <taxon>Cytophagia</taxon>
        <taxon>Cytophagales</taxon>
        <taxon>Persicobacteraceae</taxon>
        <taxon>Persicobacter</taxon>
    </lineage>
</organism>
<dbReference type="EMBL" id="BQKE01000002">
    <property type="protein sequence ID" value="GJM63088.1"/>
    <property type="molecule type" value="Genomic_DNA"/>
</dbReference>
<name>A0AAN5ANQ6_9BACT</name>
<keyword evidence="2" id="KW-1185">Reference proteome</keyword>
<proteinExistence type="predicted"/>
<evidence type="ECO:0000313" key="2">
    <source>
        <dbReference type="Proteomes" id="UP001310022"/>
    </source>
</evidence>
<evidence type="ECO:0000313" key="1">
    <source>
        <dbReference type="EMBL" id="GJM63088.1"/>
    </source>
</evidence>